<accession>A0ABY7M3Q4</accession>
<keyword evidence="2" id="KW-1185">Reference proteome</keyword>
<dbReference type="EMBL" id="CP115149">
    <property type="protein sequence ID" value="WBL35010.1"/>
    <property type="molecule type" value="Genomic_DNA"/>
</dbReference>
<protein>
    <recommendedName>
        <fullName evidence="3">Type II toxin-antitoxin system VapC family toxin</fullName>
    </recommendedName>
</protein>
<evidence type="ECO:0000313" key="2">
    <source>
        <dbReference type="Proteomes" id="UP001212803"/>
    </source>
</evidence>
<reference evidence="1 2" key="1">
    <citation type="journal article" date="2023" name="ISME J.">
        <title>Thermophilic Dehalococcoidia with unusual traits shed light on an unexpected past.</title>
        <authorList>
            <person name="Palmer M."/>
            <person name="Covington J.K."/>
            <person name="Zhou E.M."/>
            <person name="Thomas S.C."/>
            <person name="Habib N."/>
            <person name="Seymour C.O."/>
            <person name="Lai D."/>
            <person name="Johnston J."/>
            <person name="Hashimi A."/>
            <person name="Jiao J.Y."/>
            <person name="Muok A.R."/>
            <person name="Liu L."/>
            <person name="Xian W.D."/>
            <person name="Zhi X.Y."/>
            <person name="Li M.M."/>
            <person name="Silva L.P."/>
            <person name="Bowen B.P."/>
            <person name="Louie K."/>
            <person name="Briegel A."/>
            <person name="Pett-Ridge J."/>
            <person name="Weber P.K."/>
            <person name="Tocheva E.I."/>
            <person name="Woyke T."/>
            <person name="Northen T.R."/>
            <person name="Mayali X."/>
            <person name="Li W.J."/>
            <person name="Hedlund B.P."/>
        </authorList>
    </citation>
    <scope>NUCLEOTIDE SEQUENCE [LARGE SCALE GENOMIC DNA]</scope>
    <source>
        <strain evidence="1 2">YIM 72310</strain>
    </source>
</reference>
<dbReference type="Gene3D" id="3.40.50.1010">
    <property type="entry name" value="5'-nuclease"/>
    <property type="match status" value="1"/>
</dbReference>
<gene>
    <name evidence="1" type="ORF">O0235_09440</name>
</gene>
<evidence type="ECO:0008006" key="3">
    <source>
        <dbReference type="Google" id="ProtNLM"/>
    </source>
</evidence>
<proteinExistence type="predicted"/>
<dbReference type="InterPro" id="IPR029060">
    <property type="entry name" value="PIN-like_dom_sf"/>
</dbReference>
<evidence type="ECO:0000313" key="1">
    <source>
        <dbReference type="EMBL" id="WBL35010.1"/>
    </source>
</evidence>
<organism evidence="1 2">
    <name type="scientific">Tepidiforma flava</name>
    <dbReference type="NCBI Taxonomy" id="3004094"/>
    <lineage>
        <taxon>Bacteria</taxon>
        <taxon>Bacillati</taxon>
        <taxon>Chloroflexota</taxon>
        <taxon>Tepidiformia</taxon>
        <taxon>Tepidiformales</taxon>
        <taxon>Tepidiformaceae</taxon>
        <taxon>Tepidiforma</taxon>
    </lineage>
</organism>
<dbReference type="Proteomes" id="UP001212803">
    <property type="component" value="Chromosome"/>
</dbReference>
<dbReference type="SUPFAM" id="SSF88723">
    <property type="entry name" value="PIN domain-like"/>
    <property type="match status" value="1"/>
</dbReference>
<name>A0ABY7M3Q4_9CHLR</name>
<sequence>MLAWPGNSKRRAATAYDLAYVAAARELGVPLVTGDRQVLVGVHRAWR</sequence>
<dbReference type="RefSeq" id="WP_270055538.1">
    <property type="nucleotide sequence ID" value="NZ_CP115149.1"/>
</dbReference>